<proteinExistence type="predicted"/>
<evidence type="ECO:0008006" key="3">
    <source>
        <dbReference type="Google" id="ProtNLM"/>
    </source>
</evidence>
<gene>
    <name evidence="1" type="ORF">J2X01_001951</name>
</gene>
<accession>A0ABU1UBS7</accession>
<dbReference type="EMBL" id="JAVDVQ010000006">
    <property type="protein sequence ID" value="MDR7082662.1"/>
    <property type="molecule type" value="Genomic_DNA"/>
</dbReference>
<keyword evidence="2" id="KW-1185">Reference proteome</keyword>
<dbReference type="RefSeq" id="WP_310056258.1">
    <property type="nucleotide sequence ID" value="NZ_JAVDVQ010000006.1"/>
</dbReference>
<name>A0ABU1UBS7_9MICC</name>
<organism evidence="1 2">
    <name type="scientific">Arthrobacter ginsengisoli</name>
    <dbReference type="NCBI Taxonomy" id="1356565"/>
    <lineage>
        <taxon>Bacteria</taxon>
        <taxon>Bacillati</taxon>
        <taxon>Actinomycetota</taxon>
        <taxon>Actinomycetes</taxon>
        <taxon>Micrococcales</taxon>
        <taxon>Micrococcaceae</taxon>
        <taxon>Arthrobacter</taxon>
    </lineage>
</organism>
<protein>
    <recommendedName>
        <fullName evidence="3">Thioredoxin family protein</fullName>
    </recommendedName>
</protein>
<reference evidence="1 2" key="1">
    <citation type="submission" date="2023-07" db="EMBL/GenBank/DDBJ databases">
        <title>Sorghum-associated microbial communities from plants grown in Nebraska, USA.</title>
        <authorList>
            <person name="Schachtman D."/>
        </authorList>
    </citation>
    <scope>NUCLEOTIDE SEQUENCE [LARGE SCALE GENOMIC DNA]</scope>
    <source>
        <strain evidence="1 2">BE167</strain>
    </source>
</reference>
<evidence type="ECO:0000313" key="1">
    <source>
        <dbReference type="EMBL" id="MDR7082662.1"/>
    </source>
</evidence>
<dbReference type="Proteomes" id="UP001252243">
    <property type="component" value="Unassembled WGS sequence"/>
</dbReference>
<comment type="caution">
    <text evidence="1">The sequence shown here is derived from an EMBL/GenBank/DDBJ whole genome shotgun (WGS) entry which is preliminary data.</text>
</comment>
<evidence type="ECO:0000313" key="2">
    <source>
        <dbReference type="Proteomes" id="UP001252243"/>
    </source>
</evidence>
<sequence>MRIELLHIDDCPNTAKALEQVEAALAALGRDDVPVQLRLIESVAETAGTGFAGSPTITADGADIFPDGAPSGDLACRIYPTPGGYAGVPTVDQVKEALKNHGL</sequence>